<protein>
    <submittedName>
        <fullName evidence="4 5">Uncharacterized protein</fullName>
    </submittedName>
</protein>
<dbReference type="GO" id="GO:0005634">
    <property type="term" value="C:nucleus"/>
    <property type="evidence" value="ECO:0000318"/>
    <property type="project" value="GO_Central"/>
</dbReference>
<evidence type="ECO:0000313" key="6">
    <source>
        <dbReference type="Proteomes" id="UP000008810"/>
    </source>
</evidence>
<dbReference type="SMR" id="I1HFJ5"/>
<evidence type="ECO:0000313" key="4">
    <source>
        <dbReference type="EMBL" id="KQK04447.1"/>
    </source>
</evidence>
<dbReference type="Pfam" id="PF03514">
    <property type="entry name" value="GRAS"/>
    <property type="match status" value="1"/>
</dbReference>
<keyword evidence="1" id="KW-0805">Transcription regulation</keyword>
<keyword evidence="6" id="KW-1185">Reference proteome</keyword>
<dbReference type="EnsemblPlants" id="KQK04447">
    <property type="protein sequence ID" value="KQK04447"/>
    <property type="gene ID" value="BRADI_2g13560v3"/>
</dbReference>
<sequence>MHIVDLNGGALQWLSLLSARTAPPSCSPALLRVTGFGVSVALLHNVGNQLAGLASKLDMPFELCAVAAAVSSGLLLPGKRHREAVAVHWLCHTMYDAAWDEDAALRWSPGSRRWWTKWRGCPEEKERGSQGSRRSGVRLRWRRRKNRGERRELGERKAQGEEGQRGSDLWVPPVRSCLTSPNED</sequence>
<dbReference type="Gramene" id="KQK04447">
    <property type="protein sequence ID" value="KQK04447"/>
    <property type="gene ID" value="BRADI_2g13560v3"/>
</dbReference>
<dbReference type="InterPro" id="IPR005202">
    <property type="entry name" value="TF_GRAS"/>
</dbReference>
<feature type="compositionally biased region" description="Basic and acidic residues" evidence="3">
    <location>
        <begin position="149"/>
        <end position="165"/>
    </location>
</feature>
<reference evidence="5" key="3">
    <citation type="submission" date="2018-08" db="UniProtKB">
        <authorList>
            <consortium name="EnsemblPlants"/>
        </authorList>
    </citation>
    <scope>IDENTIFICATION</scope>
    <source>
        <strain evidence="5">cv. Bd21</strain>
    </source>
</reference>
<dbReference type="STRING" id="15368.I1HFJ5"/>
<dbReference type="AlphaFoldDB" id="I1HFJ5"/>
<proteinExistence type="predicted"/>
<accession>I1HFJ5</accession>
<dbReference type="Proteomes" id="UP000008810">
    <property type="component" value="Chromosome 2"/>
</dbReference>
<evidence type="ECO:0000256" key="1">
    <source>
        <dbReference type="ARBA" id="ARBA00023015"/>
    </source>
</evidence>
<dbReference type="HOGENOM" id="CLU_1470158_0_0_1"/>
<dbReference type="GO" id="GO:0043565">
    <property type="term" value="F:sequence-specific DNA binding"/>
    <property type="evidence" value="ECO:0000318"/>
    <property type="project" value="GO_Central"/>
</dbReference>
<evidence type="ECO:0000256" key="3">
    <source>
        <dbReference type="SAM" id="MobiDB-lite"/>
    </source>
</evidence>
<name>I1HFJ5_BRADI</name>
<dbReference type="EMBL" id="CM000881">
    <property type="protein sequence ID" value="KQK04447.1"/>
    <property type="molecule type" value="Genomic_DNA"/>
</dbReference>
<feature type="region of interest" description="Disordered" evidence="3">
    <location>
        <begin position="148"/>
        <end position="184"/>
    </location>
</feature>
<organism evidence="4">
    <name type="scientific">Brachypodium distachyon</name>
    <name type="common">Purple false brome</name>
    <name type="synonym">Trachynia distachya</name>
    <dbReference type="NCBI Taxonomy" id="15368"/>
    <lineage>
        <taxon>Eukaryota</taxon>
        <taxon>Viridiplantae</taxon>
        <taxon>Streptophyta</taxon>
        <taxon>Embryophyta</taxon>
        <taxon>Tracheophyta</taxon>
        <taxon>Spermatophyta</taxon>
        <taxon>Magnoliopsida</taxon>
        <taxon>Liliopsida</taxon>
        <taxon>Poales</taxon>
        <taxon>Poaceae</taxon>
        <taxon>BOP clade</taxon>
        <taxon>Pooideae</taxon>
        <taxon>Stipodae</taxon>
        <taxon>Brachypodieae</taxon>
        <taxon>Brachypodium</taxon>
    </lineage>
</organism>
<dbReference type="GO" id="GO:0003700">
    <property type="term" value="F:DNA-binding transcription factor activity"/>
    <property type="evidence" value="ECO:0000318"/>
    <property type="project" value="GO_Central"/>
</dbReference>
<dbReference type="InParanoid" id="I1HFJ5"/>
<reference evidence="4 5" key="1">
    <citation type="journal article" date="2010" name="Nature">
        <title>Genome sequencing and analysis of the model grass Brachypodium distachyon.</title>
        <authorList>
            <consortium name="International Brachypodium Initiative"/>
        </authorList>
    </citation>
    <scope>NUCLEOTIDE SEQUENCE [LARGE SCALE GENOMIC DNA]</scope>
    <source>
        <strain evidence="4 5">Bd21</strain>
    </source>
</reference>
<reference evidence="4" key="2">
    <citation type="submission" date="2017-06" db="EMBL/GenBank/DDBJ databases">
        <title>WGS assembly of Brachypodium distachyon.</title>
        <authorList>
            <consortium name="The International Brachypodium Initiative"/>
            <person name="Lucas S."/>
            <person name="Harmon-Smith M."/>
            <person name="Lail K."/>
            <person name="Tice H."/>
            <person name="Grimwood J."/>
            <person name="Bruce D."/>
            <person name="Barry K."/>
            <person name="Shu S."/>
            <person name="Lindquist E."/>
            <person name="Wang M."/>
            <person name="Pitluck S."/>
            <person name="Vogel J.P."/>
            <person name="Garvin D.F."/>
            <person name="Mockler T.C."/>
            <person name="Schmutz J."/>
            <person name="Rokhsar D."/>
            <person name="Bevan M.W."/>
        </authorList>
    </citation>
    <scope>NUCLEOTIDE SEQUENCE</scope>
    <source>
        <strain evidence="4">Bd21</strain>
    </source>
</reference>
<evidence type="ECO:0000256" key="2">
    <source>
        <dbReference type="ARBA" id="ARBA00023163"/>
    </source>
</evidence>
<gene>
    <name evidence="4" type="ORF">BRADI_2g13560v3</name>
</gene>
<dbReference type="GO" id="GO:0006355">
    <property type="term" value="P:regulation of DNA-templated transcription"/>
    <property type="evidence" value="ECO:0000318"/>
    <property type="project" value="GO_Central"/>
</dbReference>
<keyword evidence="2" id="KW-0804">Transcription</keyword>
<evidence type="ECO:0000313" key="5">
    <source>
        <dbReference type="EnsemblPlants" id="KQK04447"/>
    </source>
</evidence>